<evidence type="ECO:0000313" key="1">
    <source>
        <dbReference type="EMBL" id="RAL50700.1"/>
    </source>
</evidence>
<protein>
    <submittedName>
        <fullName evidence="1">Uncharacterized protein</fullName>
    </submittedName>
</protein>
<reference evidence="1 2" key="1">
    <citation type="submission" date="2018-06" db="EMBL/GenBank/DDBJ databases">
        <title>The Genome of Cuscuta australis (Dodder) Provides Insight into the Evolution of Plant Parasitism.</title>
        <authorList>
            <person name="Liu H."/>
        </authorList>
    </citation>
    <scope>NUCLEOTIDE SEQUENCE [LARGE SCALE GENOMIC DNA]</scope>
    <source>
        <strain evidence="2">cv. Yunnan</strain>
        <tissue evidence="1">Vines</tissue>
    </source>
</reference>
<organism evidence="1 2">
    <name type="scientific">Cuscuta australis</name>
    <dbReference type="NCBI Taxonomy" id="267555"/>
    <lineage>
        <taxon>Eukaryota</taxon>
        <taxon>Viridiplantae</taxon>
        <taxon>Streptophyta</taxon>
        <taxon>Embryophyta</taxon>
        <taxon>Tracheophyta</taxon>
        <taxon>Spermatophyta</taxon>
        <taxon>Magnoliopsida</taxon>
        <taxon>eudicotyledons</taxon>
        <taxon>Gunneridae</taxon>
        <taxon>Pentapetalae</taxon>
        <taxon>asterids</taxon>
        <taxon>lamiids</taxon>
        <taxon>Solanales</taxon>
        <taxon>Convolvulaceae</taxon>
        <taxon>Cuscuteae</taxon>
        <taxon>Cuscuta</taxon>
        <taxon>Cuscuta subgen. Grammica</taxon>
        <taxon>Cuscuta sect. Cleistogrammica</taxon>
    </lineage>
</organism>
<keyword evidence="2" id="KW-1185">Reference proteome</keyword>
<name>A0A328DZR4_9ASTE</name>
<evidence type="ECO:0000313" key="2">
    <source>
        <dbReference type="Proteomes" id="UP000249390"/>
    </source>
</evidence>
<comment type="caution">
    <text evidence="1">The sequence shown here is derived from an EMBL/GenBank/DDBJ whole genome shotgun (WGS) entry which is preliminary data.</text>
</comment>
<dbReference type="Proteomes" id="UP000249390">
    <property type="component" value="Unassembled WGS sequence"/>
</dbReference>
<accession>A0A328DZR4</accession>
<proteinExistence type="predicted"/>
<gene>
    <name evidence="1" type="ORF">DM860_015847</name>
</gene>
<dbReference type="AlphaFoldDB" id="A0A328DZR4"/>
<dbReference type="EMBL" id="NQVE01000056">
    <property type="protein sequence ID" value="RAL50700.1"/>
    <property type="molecule type" value="Genomic_DNA"/>
</dbReference>
<sequence>MPFQSRNLVQVALPFGKRKYNYRLTAFIDTAALSRKQPKAESMSEEAEPVKSGSVGAEHVQTNILKTLIGMSLAMIYMQFPIPCHFIPALLSTRPHLLVKLMKKARLKI</sequence>